<accession>A0A4C1Z651</accession>
<gene>
    <name evidence="2" type="ORF">EVAR_49698_1</name>
</gene>
<feature type="compositionally biased region" description="Basic residues" evidence="1">
    <location>
        <begin position="51"/>
        <end position="64"/>
    </location>
</feature>
<dbReference type="AlphaFoldDB" id="A0A4C1Z651"/>
<evidence type="ECO:0000313" key="2">
    <source>
        <dbReference type="EMBL" id="GBP82389.1"/>
    </source>
</evidence>
<sequence>MHAVCRGLAPVPPPRDDAFRVPYTKRDELDLFRCVNLENTGRPWDKNEKKRVGKNKKEKKRKLRRESILVGTENPRRPTGPGVVTPSGSVVYSANALPQWCIESHRLHHKPLLFYDLSVAFASYRAEQNPERYRHAVDL</sequence>
<name>A0A4C1Z651_EUMVA</name>
<keyword evidence="3" id="KW-1185">Reference proteome</keyword>
<protein>
    <submittedName>
        <fullName evidence="2">Uncharacterized protein</fullName>
    </submittedName>
</protein>
<feature type="region of interest" description="Disordered" evidence="1">
    <location>
        <begin position="41"/>
        <end position="84"/>
    </location>
</feature>
<dbReference type="EMBL" id="BGZK01001562">
    <property type="protein sequence ID" value="GBP82389.1"/>
    <property type="molecule type" value="Genomic_DNA"/>
</dbReference>
<proteinExistence type="predicted"/>
<dbReference type="Proteomes" id="UP000299102">
    <property type="component" value="Unassembled WGS sequence"/>
</dbReference>
<comment type="caution">
    <text evidence="2">The sequence shown here is derived from an EMBL/GenBank/DDBJ whole genome shotgun (WGS) entry which is preliminary data.</text>
</comment>
<organism evidence="2 3">
    <name type="scientific">Eumeta variegata</name>
    <name type="common">Bagworm moth</name>
    <name type="synonym">Eumeta japonica</name>
    <dbReference type="NCBI Taxonomy" id="151549"/>
    <lineage>
        <taxon>Eukaryota</taxon>
        <taxon>Metazoa</taxon>
        <taxon>Ecdysozoa</taxon>
        <taxon>Arthropoda</taxon>
        <taxon>Hexapoda</taxon>
        <taxon>Insecta</taxon>
        <taxon>Pterygota</taxon>
        <taxon>Neoptera</taxon>
        <taxon>Endopterygota</taxon>
        <taxon>Lepidoptera</taxon>
        <taxon>Glossata</taxon>
        <taxon>Ditrysia</taxon>
        <taxon>Tineoidea</taxon>
        <taxon>Psychidae</taxon>
        <taxon>Oiketicinae</taxon>
        <taxon>Eumeta</taxon>
    </lineage>
</organism>
<reference evidence="2 3" key="1">
    <citation type="journal article" date="2019" name="Commun. Biol.">
        <title>The bagworm genome reveals a unique fibroin gene that provides high tensile strength.</title>
        <authorList>
            <person name="Kono N."/>
            <person name="Nakamura H."/>
            <person name="Ohtoshi R."/>
            <person name="Tomita M."/>
            <person name="Numata K."/>
            <person name="Arakawa K."/>
        </authorList>
    </citation>
    <scope>NUCLEOTIDE SEQUENCE [LARGE SCALE GENOMIC DNA]</scope>
</reference>
<evidence type="ECO:0000313" key="3">
    <source>
        <dbReference type="Proteomes" id="UP000299102"/>
    </source>
</evidence>
<evidence type="ECO:0000256" key="1">
    <source>
        <dbReference type="SAM" id="MobiDB-lite"/>
    </source>
</evidence>